<feature type="transmembrane region" description="Helical" evidence="1">
    <location>
        <begin position="6"/>
        <end position="29"/>
    </location>
</feature>
<dbReference type="Proteomes" id="UP001321473">
    <property type="component" value="Unassembled WGS sequence"/>
</dbReference>
<evidence type="ECO:0000313" key="2">
    <source>
        <dbReference type="EMBL" id="KAK8759744.1"/>
    </source>
</evidence>
<dbReference type="EMBL" id="JARKHS020032651">
    <property type="protein sequence ID" value="KAK8759744.1"/>
    <property type="molecule type" value="Genomic_DNA"/>
</dbReference>
<evidence type="ECO:0000313" key="3">
    <source>
        <dbReference type="Proteomes" id="UP001321473"/>
    </source>
</evidence>
<comment type="caution">
    <text evidence="2">The sequence shown here is derived from an EMBL/GenBank/DDBJ whole genome shotgun (WGS) entry which is preliminary data.</text>
</comment>
<reference evidence="2 3" key="1">
    <citation type="journal article" date="2023" name="Arcadia Sci">
        <title>De novo assembly of a long-read Amblyomma americanum tick genome.</title>
        <authorList>
            <person name="Chou S."/>
            <person name="Poskanzer K.E."/>
            <person name="Rollins M."/>
            <person name="Thuy-Boun P.S."/>
        </authorList>
    </citation>
    <scope>NUCLEOTIDE SEQUENCE [LARGE SCALE GENOMIC DNA]</scope>
    <source>
        <strain evidence="2">F_SG_1</strain>
        <tissue evidence="2">Salivary glands</tissue>
    </source>
</reference>
<keyword evidence="1" id="KW-1133">Transmembrane helix</keyword>
<dbReference type="AlphaFoldDB" id="A0AAQ4DBA4"/>
<organism evidence="2 3">
    <name type="scientific">Amblyomma americanum</name>
    <name type="common">Lone star tick</name>
    <dbReference type="NCBI Taxonomy" id="6943"/>
    <lineage>
        <taxon>Eukaryota</taxon>
        <taxon>Metazoa</taxon>
        <taxon>Ecdysozoa</taxon>
        <taxon>Arthropoda</taxon>
        <taxon>Chelicerata</taxon>
        <taxon>Arachnida</taxon>
        <taxon>Acari</taxon>
        <taxon>Parasitiformes</taxon>
        <taxon>Ixodida</taxon>
        <taxon>Ixodoidea</taxon>
        <taxon>Ixodidae</taxon>
        <taxon>Amblyomminae</taxon>
        <taxon>Amblyomma</taxon>
    </lineage>
</organism>
<proteinExistence type="predicted"/>
<gene>
    <name evidence="2" type="ORF">V5799_002624</name>
</gene>
<sequence>MLVQQIKFPGIIGAFCAVNLVPLFLYLAVKNLACLVVSQIQYKVSLYHITLAGGILASIGITASAFAPNIIWMTVTFGVLYGKKNVCTVGIVFVGKAG</sequence>
<keyword evidence="1" id="KW-0472">Membrane</keyword>
<keyword evidence="3" id="KW-1185">Reference proteome</keyword>
<protein>
    <submittedName>
        <fullName evidence="2">Uncharacterized protein</fullName>
    </submittedName>
</protein>
<evidence type="ECO:0000256" key="1">
    <source>
        <dbReference type="SAM" id="Phobius"/>
    </source>
</evidence>
<accession>A0AAQ4DBA4</accession>
<feature type="transmembrane region" description="Helical" evidence="1">
    <location>
        <begin position="49"/>
        <end position="72"/>
    </location>
</feature>
<keyword evidence="1" id="KW-0812">Transmembrane</keyword>
<name>A0AAQ4DBA4_AMBAM</name>